<accession>A0A9Q9P573</accession>
<dbReference type="Gene3D" id="1.10.3470.10">
    <property type="entry name" value="ABC transporter involved in vitamin B12 uptake, BtuC"/>
    <property type="match status" value="1"/>
</dbReference>
<gene>
    <name evidence="9" type="ORF">OE229_09705</name>
</gene>
<feature type="transmembrane region" description="Helical" evidence="8">
    <location>
        <begin position="21"/>
        <end position="43"/>
    </location>
</feature>
<name>A0A9Q9P573_9MICO</name>
<feature type="transmembrane region" description="Helical" evidence="8">
    <location>
        <begin position="134"/>
        <end position="154"/>
    </location>
</feature>
<dbReference type="KEGG" id="cpoi:OE229_09705"/>
<comment type="similarity">
    <text evidence="2">Belongs to the binding-protein-dependent transport system permease family. FecCD subfamily.</text>
</comment>
<dbReference type="AlphaFoldDB" id="A0A9Q9P573"/>
<dbReference type="InterPro" id="IPR000522">
    <property type="entry name" value="ABC_transptr_permease_BtuC"/>
</dbReference>
<evidence type="ECO:0000256" key="7">
    <source>
        <dbReference type="ARBA" id="ARBA00023136"/>
    </source>
</evidence>
<dbReference type="Pfam" id="PF01032">
    <property type="entry name" value="FecCD"/>
    <property type="match status" value="1"/>
</dbReference>
<keyword evidence="7 8" id="KW-0472">Membrane</keyword>
<dbReference type="SUPFAM" id="SSF81345">
    <property type="entry name" value="ABC transporter involved in vitamin B12 uptake, BtuC"/>
    <property type="match status" value="1"/>
</dbReference>
<proteinExistence type="inferred from homology"/>
<dbReference type="Proteomes" id="UP001062223">
    <property type="component" value="Chromosome"/>
</dbReference>
<evidence type="ECO:0000256" key="8">
    <source>
        <dbReference type="SAM" id="Phobius"/>
    </source>
</evidence>
<reference evidence="9" key="1">
    <citation type="submission" date="2022-09" db="EMBL/GenBank/DDBJ databases">
        <title>Taxonomy of Curtobacterium flaccumfaciens.</title>
        <authorList>
            <person name="Osdaghi E."/>
            <person name="Taghavi S.M."/>
            <person name="Hamidizade M."/>
            <person name="Abachi H."/>
            <person name="Fazliarab A."/>
            <person name="Baeyen S."/>
            <person name="Portier P."/>
            <person name="Van Vaerenbergh J."/>
            <person name="Jacques M.-A."/>
        </authorList>
    </citation>
    <scope>NUCLEOTIDE SEQUENCE</scope>
    <source>
        <strain evidence="9">AGQB46</strain>
    </source>
</reference>
<dbReference type="RefSeq" id="WP_262137706.1">
    <property type="nucleotide sequence ID" value="NZ_CP106879.1"/>
</dbReference>
<sequence>MRQSFGSGRPRSGGLRRSAGLCREVAVLVAVVAVIVVLVLVGLGAGSIPLTPGQVLAALFGQGDRISDFVIGQLRGPRVLGAVLVGASLGVAGAIVQSVVRNPIASPDVIGITSGASAAGLTAIVLFGASGGTLFSVVLVGAVAVSIVIAGLAWRRGITGNRVILVGIGVAAICLSITGWMLTSGTVTQAGTALLWLSGSLNAVDRDLVGVLGVAFAVLGVLALLQSARLQVLSLGDEVAAALGLRPDRAKVLLLLTAVCLTAAAVATAGPVSFVALMSAPIARRLVGGGRVALLPAAAVGAAITLGSDLLAQFAIPGNALPVGVVTGVVGAPYLLWLLARGR</sequence>
<feature type="transmembrane region" description="Helical" evidence="8">
    <location>
        <begin position="187"/>
        <end position="204"/>
    </location>
</feature>
<evidence type="ECO:0000256" key="3">
    <source>
        <dbReference type="ARBA" id="ARBA00022448"/>
    </source>
</evidence>
<dbReference type="PANTHER" id="PTHR30472">
    <property type="entry name" value="FERRIC ENTEROBACTIN TRANSPORT SYSTEM PERMEASE PROTEIN"/>
    <property type="match status" value="1"/>
</dbReference>
<evidence type="ECO:0000313" key="10">
    <source>
        <dbReference type="Proteomes" id="UP001062223"/>
    </source>
</evidence>
<dbReference type="PANTHER" id="PTHR30472:SF24">
    <property type="entry name" value="FERRIC ENTEROBACTIN TRANSPORT SYSTEM PERMEASE PROTEIN FEPG"/>
    <property type="match status" value="1"/>
</dbReference>
<dbReference type="GO" id="GO:0005886">
    <property type="term" value="C:plasma membrane"/>
    <property type="evidence" value="ECO:0007669"/>
    <property type="project" value="UniProtKB-SubCell"/>
</dbReference>
<dbReference type="GO" id="GO:0022857">
    <property type="term" value="F:transmembrane transporter activity"/>
    <property type="evidence" value="ECO:0007669"/>
    <property type="project" value="InterPro"/>
</dbReference>
<evidence type="ECO:0000313" key="9">
    <source>
        <dbReference type="EMBL" id="UYC79430.1"/>
    </source>
</evidence>
<dbReference type="GO" id="GO:0033214">
    <property type="term" value="P:siderophore-iron import into cell"/>
    <property type="evidence" value="ECO:0007669"/>
    <property type="project" value="TreeGrafter"/>
</dbReference>
<feature type="transmembrane region" description="Helical" evidence="8">
    <location>
        <begin position="109"/>
        <end position="128"/>
    </location>
</feature>
<dbReference type="CDD" id="cd06550">
    <property type="entry name" value="TM_ABC_iron-siderophores_like"/>
    <property type="match status" value="1"/>
</dbReference>
<evidence type="ECO:0000256" key="2">
    <source>
        <dbReference type="ARBA" id="ARBA00007935"/>
    </source>
</evidence>
<feature type="transmembrane region" description="Helical" evidence="8">
    <location>
        <begin position="320"/>
        <end position="340"/>
    </location>
</feature>
<feature type="transmembrane region" description="Helical" evidence="8">
    <location>
        <begin position="211"/>
        <end position="232"/>
    </location>
</feature>
<dbReference type="EMBL" id="CP106879">
    <property type="protein sequence ID" value="UYC79430.1"/>
    <property type="molecule type" value="Genomic_DNA"/>
</dbReference>
<feature type="transmembrane region" description="Helical" evidence="8">
    <location>
        <begin position="79"/>
        <end position="100"/>
    </location>
</feature>
<protein>
    <submittedName>
        <fullName evidence="9">Iron ABC transporter permease</fullName>
    </submittedName>
</protein>
<keyword evidence="3" id="KW-0813">Transport</keyword>
<dbReference type="InterPro" id="IPR037294">
    <property type="entry name" value="ABC_BtuC-like"/>
</dbReference>
<evidence type="ECO:0000256" key="4">
    <source>
        <dbReference type="ARBA" id="ARBA00022475"/>
    </source>
</evidence>
<keyword evidence="4" id="KW-1003">Cell membrane</keyword>
<evidence type="ECO:0000256" key="6">
    <source>
        <dbReference type="ARBA" id="ARBA00022989"/>
    </source>
</evidence>
<evidence type="ECO:0000256" key="5">
    <source>
        <dbReference type="ARBA" id="ARBA00022692"/>
    </source>
</evidence>
<comment type="subcellular location">
    <subcellularLocation>
        <location evidence="1">Cell membrane</location>
        <topology evidence="1">Multi-pass membrane protein</topology>
    </subcellularLocation>
</comment>
<feature type="transmembrane region" description="Helical" evidence="8">
    <location>
        <begin position="252"/>
        <end position="280"/>
    </location>
</feature>
<evidence type="ECO:0000256" key="1">
    <source>
        <dbReference type="ARBA" id="ARBA00004651"/>
    </source>
</evidence>
<feature type="transmembrane region" description="Helical" evidence="8">
    <location>
        <begin position="292"/>
        <end position="314"/>
    </location>
</feature>
<feature type="transmembrane region" description="Helical" evidence="8">
    <location>
        <begin position="163"/>
        <end position="181"/>
    </location>
</feature>
<organism evidence="9 10">
    <name type="scientific">Curtobacterium poinsettiae</name>
    <dbReference type="NCBI Taxonomy" id="159612"/>
    <lineage>
        <taxon>Bacteria</taxon>
        <taxon>Bacillati</taxon>
        <taxon>Actinomycetota</taxon>
        <taxon>Actinomycetes</taxon>
        <taxon>Micrococcales</taxon>
        <taxon>Microbacteriaceae</taxon>
        <taxon>Curtobacterium</taxon>
    </lineage>
</organism>
<keyword evidence="6 8" id="KW-1133">Transmembrane helix</keyword>
<keyword evidence="5 8" id="KW-0812">Transmembrane</keyword>